<accession>A0A0F4GQF1</accession>
<dbReference type="Proteomes" id="UP000033647">
    <property type="component" value="Unassembled WGS sequence"/>
</dbReference>
<gene>
    <name evidence="1" type="ORF">TI39_contig354g00168</name>
</gene>
<dbReference type="OrthoDB" id="9986861at2759"/>
<dbReference type="AlphaFoldDB" id="A0A0F4GQF1"/>
<name>A0A0F4GQF1_9PEZI</name>
<reference evidence="1 2" key="1">
    <citation type="submission" date="2015-03" db="EMBL/GenBank/DDBJ databases">
        <title>RNA-seq based gene annotation and comparative genomics of four Zymoseptoria species reveal species-specific pathogenicity related genes and transposable element activity.</title>
        <authorList>
            <person name="Grandaubert J."/>
            <person name="Bhattacharyya A."/>
            <person name="Stukenbrock E.H."/>
        </authorList>
    </citation>
    <scope>NUCLEOTIDE SEQUENCE [LARGE SCALE GENOMIC DNA]</scope>
    <source>
        <strain evidence="1 2">Zb18110</strain>
    </source>
</reference>
<dbReference type="EMBL" id="LAFY01000346">
    <property type="protein sequence ID" value="KJX99674.1"/>
    <property type="molecule type" value="Genomic_DNA"/>
</dbReference>
<comment type="caution">
    <text evidence="1">The sequence shown here is derived from an EMBL/GenBank/DDBJ whole genome shotgun (WGS) entry which is preliminary data.</text>
</comment>
<organism evidence="1 2">
    <name type="scientific">Zymoseptoria brevis</name>
    <dbReference type="NCBI Taxonomy" id="1047168"/>
    <lineage>
        <taxon>Eukaryota</taxon>
        <taxon>Fungi</taxon>
        <taxon>Dikarya</taxon>
        <taxon>Ascomycota</taxon>
        <taxon>Pezizomycotina</taxon>
        <taxon>Dothideomycetes</taxon>
        <taxon>Dothideomycetidae</taxon>
        <taxon>Mycosphaerellales</taxon>
        <taxon>Mycosphaerellaceae</taxon>
        <taxon>Zymoseptoria</taxon>
    </lineage>
</organism>
<sequence>MSSTPAVKRVLIAGLGRFIAADHAAQFGSAQANRASIMANLEKARQHGFEPSAVELNPSDPAASLKELRELLVGTHFDGFTIGFGIRGKKEFTELFEDVVNLSREVSPKTRLGFSVAPDAVFETLVRMFPEMGTKEE</sequence>
<evidence type="ECO:0000313" key="2">
    <source>
        <dbReference type="Proteomes" id="UP000033647"/>
    </source>
</evidence>
<keyword evidence="2" id="KW-1185">Reference proteome</keyword>
<evidence type="ECO:0000313" key="1">
    <source>
        <dbReference type="EMBL" id="KJX99674.1"/>
    </source>
</evidence>
<protein>
    <submittedName>
        <fullName evidence="1">Uncharacterized protein</fullName>
    </submittedName>
</protein>
<proteinExistence type="predicted"/>